<dbReference type="Proteomes" id="UP000235965">
    <property type="component" value="Unassembled WGS sequence"/>
</dbReference>
<evidence type="ECO:0000259" key="8">
    <source>
        <dbReference type="PROSITE" id="PS50102"/>
    </source>
</evidence>
<dbReference type="GO" id="GO:0097157">
    <property type="term" value="F:pre-mRNA intronic binding"/>
    <property type="evidence" value="ECO:0007669"/>
    <property type="project" value="TreeGrafter"/>
</dbReference>
<dbReference type="InterPro" id="IPR035979">
    <property type="entry name" value="RBD_domain_sf"/>
</dbReference>
<name>A0A2J7QBA9_9NEOP</name>
<dbReference type="PANTHER" id="PTHR16105">
    <property type="entry name" value="RNA-BINDING REGION-CONTAINING PROTEIN 3"/>
    <property type="match status" value="1"/>
</dbReference>
<evidence type="ECO:0000256" key="2">
    <source>
        <dbReference type="ARBA" id="ARBA00020364"/>
    </source>
</evidence>
<organism evidence="9 10">
    <name type="scientific">Cryptotermes secundus</name>
    <dbReference type="NCBI Taxonomy" id="105785"/>
    <lineage>
        <taxon>Eukaryota</taxon>
        <taxon>Metazoa</taxon>
        <taxon>Ecdysozoa</taxon>
        <taxon>Arthropoda</taxon>
        <taxon>Hexapoda</taxon>
        <taxon>Insecta</taxon>
        <taxon>Pterygota</taxon>
        <taxon>Neoptera</taxon>
        <taxon>Polyneoptera</taxon>
        <taxon>Dictyoptera</taxon>
        <taxon>Blattodea</taxon>
        <taxon>Blattoidea</taxon>
        <taxon>Termitoidae</taxon>
        <taxon>Kalotermitidae</taxon>
        <taxon>Cryptotermitinae</taxon>
        <taxon>Cryptotermes</taxon>
    </lineage>
</organism>
<gene>
    <name evidence="9" type="ORF">B7P43_G11124</name>
</gene>
<dbReference type="GO" id="GO:0005689">
    <property type="term" value="C:U12-type spliceosomal complex"/>
    <property type="evidence" value="ECO:0007669"/>
    <property type="project" value="TreeGrafter"/>
</dbReference>
<sequence length="459" mass="51694">MGSTTLLIRHLPSYFSSDEKEELLKYFGAVQIKDLSSKIKKSSIVFARFESEAAAVAALHRLHQLNILGYRLTVEYARGVADDVSSLVQSEDFHEAKEEKENSHRYLQLFLHKLKTWNSAVNFTQPPPSHLKYQYPPPTPTVLHNISCALASVPKFYTQVLHLMNKMNLPCPFQPEPFPSSDIFPSPVHSDMREGNDSVPLEPTQTVELNEEEESELESEGEGQQLPTDIIPAKRSLPHRPKKVKRPKFIKPALAATTSSVKSVKPEEVFEKITCEHIQRKIELKFSTAVGGDDVEKVDEQGSSPSGGFGLMFPVTKNANEAESAENIGSTEDDTSKGSTITAEELEANRVSSRDQKHHPVFRNYQPGIPSCRLYIKNLAKQVTERDLHYIYRRYLISSTEEQGNMFDVRLMTEGRMKGQAFITLQSTKQAETALKETNGYILKNKPLVVQFARSAKTK</sequence>
<dbReference type="GO" id="GO:0030626">
    <property type="term" value="F:U12 snRNA binding"/>
    <property type="evidence" value="ECO:0007669"/>
    <property type="project" value="TreeGrafter"/>
</dbReference>
<dbReference type="GO" id="GO:0000398">
    <property type="term" value="P:mRNA splicing, via spliceosome"/>
    <property type="evidence" value="ECO:0007669"/>
    <property type="project" value="TreeGrafter"/>
</dbReference>
<evidence type="ECO:0000256" key="4">
    <source>
        <dbReference type="ARBA" id="ARBA00022884"/>
    </source>
</evidence>
<dbReference type="FunFam" id="3.30.70.330:FF:000207">
    <property type="entry name" value="RNA-binding region (RNP1, RRM)-containing 3"/>
    <property type="match status" value="1"/>
</dbReference>
<reference evidence="9 10" key="1">
    <citation type="submission" date="2017-12" db="EMBL/GenBank/DDBJ databases">
        <title>Hemimetabolous genomes reveal molecular basis of termite eusociality.</title>
        <authorList>
            <person name="Harrison M.C."/>
            <person name="Jongepier E."/>
            <person name="Robertson H.M."/>
            <person name="Arning N."/>
            <person name="Bitard-Feildel T."/>
            <person name="Chao H."/>
            <person name="Childers C.P."/>
            <person name="Dinh H."/>
            <person name="Doddapaneni H."/>
            <person name="Dugan S."/>
            <person name="Gowin J."/>
            <person name="Greiner C."/>
            <person name="Han Y."/>
            <person name="Hu H."/>
            <person name="Hughes D.S.T."/>
            <person name="Huylmans A.-K."/>
            <person name="Kemena C."/>
            <person name="Kremer L.P.M."/>
            <person name="Lee S.L."/>
            <person name="Lopez-Ezquerra A."/>
            <person name="Mallet L."/>
            <person name="Monroy-Kuhn J.M."/>
            <person name="Moser A."/>
            <person name="Murali S.C."/>
            <person name="Muzny D.M."/>
            <person name="Otani S."/>
            <person name="Piulachs M.-D."/>
            <person name="Poelchau M."/>
            <person name="Qu J."/>
            <person name="Schaub F."/>
            <person name="Wada-Katsumata A."/>
            <person name="Worley K.C."/>
            <person name="Xie Q."/>
            <person name="Ylla G."/>
            <person name="Poulsen M."/>
            <person name="Gibbs R.A."/>
            <person name="Schal C."/>
            <person name="Richards S."/>
            <person name="Belles X."/>
            <person name="Korb J."/>
            <person name="Bornberg-Bauer E."/>
        </authorList>
    </citation>
    <scope>NUCLEOTIDE SEQUENCE [LARGE SCALE GENOMIC DNA]</scope>
    <source>
        <tissue evidence="9">Whole body</tissue>
    </source>
</reference>
<dbReference type="Pfam" id="PF00076">
    <property type="entry name" value="RRM_1"/>
    <property type="match status" value="1"/>
</dbReference>
<comment type="subcellular location">
    <subcellularLocation>
        <location evidence="1">Nucleus</location>
    </subcellularLocation>
</comment>
<accession>A0A2J7QBA9</accession>
<evidence type="ECO:0000256" key="1">
    <source>
        <dbReference type="ARBA" id="ARBA00004123"/>
    </source>
</evidence>
<dbReference type="OrthoDB" id="448399at2759"/>
<feature type="region of interest" description="Disordered" evidence="7">
    <location>
        <begin position="185"/>
        <end position="224"/>
    </location>
</feature>
<evidence type="ECO:0000313" key="10">
    <source>
        <dbReference type="Proteomes" id="UP000235965"/>
    </source>
</evidence>
<evidence type="ECO:0000313" key="9">
    <source>
        <dbReference type="EMBL" id="PNF25871.1"/>
    </source>
</evidence>
<dbReference type="SUPFAM" id="SSF54928">
    <property type="entry name" value="RNA-binding domain, RBD"/>
    <property type="match status" value="2"/>
</dbReference>
<evidence type="ECO:0000256" key="3">
    <source>
        <dbReference type="ARBA" id="ARBA00022737"/>
    </source>
</evidence>
<dbReference type="InParanoid" id="A0A2J7QBA9"/>
<keyword evidence="4 6" id="KW-0694">RNA-binding</keyword>
<feature type="compositionally biased region" description="Acidic residues" evidence="7">
    <location>
        <begin position="209"/>
        <end position="221"/>
    </location>
</feature>
<proteinExistence type="predicted"/>
<dbReference type="EMBL" id="NEVH01016301">
    <property type="protein sequence ID" value="PNF25871.1"/>
    <property type="molecule type" value="Genomic_DNA"/>
</dbReference>
<evidence type="ECO:0000256" key="5">
    <source>
        <dbReference type="ARBA" id="ARBA00023242"/>
    </source>
</evidence>
<dbReference type="PROSITE" id="PS50102">
    <property type="entry name" value="RRM"/>
    <property type="match status" value="2"/>
</dbReference>
<keyword evidence="5" id="KW-0539">Nucleus</keyword>
<dbReference type="InterPro" id="IPR012677">
    <property type="entry name" value="Nucleotide-bd_a/b_plait_sf"/>
</dbReference>
<dbReference type="AlphaFoldDB" id="A0A2J7QBA9"/>
<keyword evidence="10" id="KW-1185">Reference proteome</keyword>
<dbReference type="CDD" id="cd12239">
    <property type="entry name" value="RRM2_RBM40_like"/>
    <property type="match status" value="1"/>
</dbReference>
<keyword evidence="3" id="KW-0677">Repeat</keyword>
<feature type="domain" description="RRM" evidence="8">
    <location>
        <begin position="372"/>
        <end position="455"/>
    </location>
</feature>
<feature type="domain" description="RRM" evidence="8">
    <location>
        <begin position="4"/>
        <end position="79"/>
    </location>
</feature>
<dbReference type="PANTHER" id="PTHR16105:SF0">
    <property type="entry name" value="RNA-BINDING REGION-CONTAINING PROTEIN 3"/>
    <property type="match status" value="1"/>
</dbReference>
<dbReference type="STRING" id="105785.A0A2J7QBA9"/>
<dbReference type="CDD" id="cd12238">
    <property type="entry name" value="RRM1_RBM40_like"/>
    <property type="match status" value="1"/>
</dbReference>
<evidence type="ECO:0000256" key="6">
    <source>
        <dbReference type="PROSITE-ProRule" id="PRU00176"/>
    </source>
</evidence>
<dbReference type="SMART" id="SM00360">
    <property type="entry name" value="RRM"/>
    <property type="match status" value="2"/>
</dbReference>
<comment type="caution">
    <text evidence="9">The sequence shown here is derived from an EMBL/GenBank/DDBJ whole genome shotgun (WGS) entry which is preliminary data.</text>
</comment>
<dbReference type="InterPro" id="IPR045164">
    <property type="entry name" value="RBM41/RNPC3"/>
</dbReference>
<protein>
    <recommendedName>
        <fullName evidence="2">RNA-binding region-containing protein 3</fullName>
    </recommendedName>
</protein>
<evidence type="ECO:0000256" key="7">
    <source>
        <dbReference type="SAM" id="MobiDB-lite"/>
    </source>
</evidence>
<dbReference type="InterPro" id="IPR000504">
    <property type="entry name" value="RRM_dom"/>
</dbReference>
<dbReference type="FunCoup" id="A0A2J7QBA9">
    <property type="interactions" value="870"/>
</dbReference>
<dbReference type="Gene3D" id="3.30.70.330">
    <property type="match status" value="2"/>
</dbReference>
<dbReference type="InterPro" id="IPR034147">
    <property type="entry name" value="RBM40_RRM1"/>
</dbReference>